<accession>A0A2D3T8Z2</accession>
<dbReference type="EMBL" id="CP017606">
    <property type="protein sequence ID" value="ATW30271.1"/>
    <property type="molecule type" value="Genomic_DNA"/>
</dbReference>
<dbReference type="InterPro" id="IPR025528">
    <property type="entry name" value="BrnA_antitoxin"/>
</dbReference>
<dbReference type="RefSeq" id="WP_015873101.1">
    <property type="nucleotide sequence ID" value="NZ_CADIJH010000033.1"/>
</dbReference>
<reference evidence="2" key="2">
    <citation type="submission" date="2017-11" db="EMBL/GenBank/DDBJ databases">
        <title>PacBio sequencing of new strain of the secondary endosymbiont Candidatus Hamiltonella defensa.</title>
        <authorList>
            <person name="Strand M.R."/>
            <person name="Oliver K."/>
        </authorList>
    </citation>
    <scope>NUCLEOTIDE SEQUENCE [LARGE SCALE GENOMIC DNA]</scope>
    <source>
        <strain evidence="2">A2C</strain>
    </source>
</reference>
<proteinExistence type="predicted"/>
<name>A0A2D3T8Z2_9ENTR</name>
<dbReference type="Proteomes" id="UP000230008">
    <property type="component" value="Chromosome"/>
</dbReference>
<dbReference type="AlphaFoldDB" id="A0A2D3T8Z2"/>
<evidence type="ECO:0000313" key="2">
    <source>
        <dbReference type="Proteomes" id="UP000230008"/>
    </source>
</evidence>
<gene>
    <name evidence="1" type="ORF">BJP41_08010</name>
</gene>
<dbReference type="Pfam" id="PF14384">
    <property type="entry name" value="BrnA_antitoxin"/>
    <property type="match status" value="1"/>
</dbReference>
<sequence length="95" mass="10967">MKNHLPLIDKEGEVRELKEEDFALMRPAEEVLPLSLLKTLGIRGPQKAPTKQKITIRLSQEVVDAFRATGKHWQSRMDCAMKNWLKEHSPHDVKP</sequence>
<organism evidence="1 2">
    <name type="scientific">Candidatus Williamhamiltonella defendens</name>
    <dbReference type="NCBI Taxonomy" id="138072"/>
    <lineage>
        <taxon>Bacteria</taxon>
        <taxon>Pseudomonadati</taxon>
        <taxon>Pseudomonadota</taxon>
        <taxon>Gammaproteobacteria</taxon>
        <taxon>Enterobacterales</taxon>
        <taxon>Enterobacteriaceae</taxon>
        <taxon>aphid secondary symbionts</taxon>
        <taxon>Candidatus Williamhamiltonella</taxon>
    </lineage>
</organism>
<evidence type="ECO:0000313" key="1">
    <source>
        <dbReference type="EMBL" id="ATW30271.1"/>
    </source>
</evidence>
<protein>
    <recommendedName>
        <fullName evidence="3">BrnA antitoxin family protein</fullName>
    </recommendedName>
</protein>
<reference evidence="2" key="1">
    <citation type="submission" date="2016-10" db="EMBL/GenBank/DDBJ databases">
        <authorList>
            <person name="Chevignon G."/>
        </authorList>
    </citation>
    <scope>NUCLEOTIDE SEQUENCE [LARGE SCALE GENOMIC DNA]</scope>
    <source>
        <strain evidence="2">A2C</strain>
    </source>
</reference>
<dbReference type="GeneID" id="66261883"/>
<evidence type="ECO:0008006" key="3">
    <source>
        <dbReference type="Google" id="ProtNLM"/>
    </source>
</evidence>
<dbReference type="OMA" id="NPEWTEQ"/>